<dbReference type="PANTHER" id="PTHR45632">
    <property type="entry name" value="LD33804P"/>
    <property type="match status" value="1"/>
</dbReference>
<dbReference type="Pfam" id="PF00651">
    <property type="entry name" value="BTB"/>
    <property type="match status" value="1"/>
</dbReference>
<dbReference type="AlphaFoldDB" id="A0A9N9BLY1"/>
<evidence type="ECO:0000259" key="1">
    <source>
        <dbReference type="PROSITE" id="PS50097"/>
    </source>
</evidence>
<dbReference type="InterPro" id="IPR000210">
    <property type="entry name" value="BTB/POZ_dom"/>
</dbReference>
<dbReference type="EMBL" id="CAJVPP010001781">
    <property type="protein sequence ID" value="CAG8572590.1"/>
    <property type="molecule type" value="Genomic_DNA"/>
</dbReference>
<dbReference type="SMART" id="SM00225">
    <property type="entry name" value="BTB"/>
    <property type="match status" value="1"/>
</dbReference>
<dbReference type="Proteomes" id="UP000789375">
    <property type="component" value="Unassembled WGS sequence"/>
</dbReference>
<dbReference type="CDD" id="cd18186">
    <property type="entry name" value="BTB_POZ_ZBTB_KLHL-like"/>
    <property type="match status" value="1"/>
</dbReference>
<dbReference type="InterPro" id="IPR011333">
    <property type="entry name" value="SKP1/BTB/POZ_sf"/>
</dbReference>
<accession>A0A9N9BLY1</accession>
<reference evidence="2" key="1">
    <citation type="submission" date="2021-06" db="EMBL/GenBank/DDBJ databases">
        <authorList>
            <person name="Kallberg Y."/>
            <person name="Tangrot J."/>
            <person name="Rosling A."/>
        </authorList>
    </citation>
    <scope>NUCLEOTIDE SEQUENCE</scope>
    <source>
        <strain evidence="2">87-6 pot B 2015</strain>
    </source>
</reference>
<dbReference type="Gene3D" id="3.30.710.10">
    <property type="entry name" value="Potassium Channel Kv1.1, Chain A"/>
    <property type="match status" value="1"/>
</dbReference>
<sequence>MSNRSVVHYYEDGDLLVNVNDTTFRLHRSFLAMASRVFEDMFSCSVPSENKDNLSCITLTNTSSTVFENLLTFIYPRKYVRISWENIESLLEISDKYEISMVIEASEEFLEMHFAENPLLAFNLADQYGFKYVYKESSKLVLNNLVEFNSLQEFQKLSHKAAASLLSKHLEYILAIGNLTGLDVEKDYYHGCSHSITHGYVIHNNFVDKKRSVQCFPVISPSKLYDILFKFDECDKKFVDCQRSFLKNFFPRIFLSHFGAFEPLETEKGKSNVERYLFLELK</sequence>
<comment type="caution">
    <text evidence="2">The sequence shown here is derived from an EMBL/GenBank/DDBJ whole genome shotgun (WGS) entry which is preliminary data.</text>
</comment>
<dbReference type="PROSITE" id="PS50097">
    <property type="entry name" value="BTB"/>
    <property type="match status" value="1"/>
</dbReference>
<organism evidence="2 3">
    <name type="scientific">Funneliformis mosseae</name>
    <name type="common">Endomycorrhizal fungus</name>
    <name type="synonym">Glomus mosseae</name>
    <dbReference type="NCBI Taxonomy" id="27381"/>
    <lineage>
        <taxon>Eukaryota</taxon>
        <taxon>Fungi</taxon>
        <taxon>Fungi incertae sedis</taxon>
        <taxon>Mucoromycota</taxon>
        <taxon>Glomeromycotina</taxon>
        <taxon>Glomeromycetes</taxon>
        <taxon>Glomerales</taxon>
        <taxon>Glomeraceae</taxon>
        <taxon>Funneliformis</taxon>
    </lineage>
</organism>
<dbReference type="SUPFAM" id="SSF54695">
    <property type="entry name" value="POZ domain"/>
    <property type="match status" value="1"/>
</dbReference>
<evidence type="ECO:0000313" key="3">
    <source>
        <dbReference type="Proteomes" id="UP000789375"/>
    </source>
</evidence>
<gene>
    <name evidence="2" type="ORF">FMOSSE_LOCUS7532</name>
</gene>
<protein>
    <submittedName>
        <fullName evidence="2">1285_t:CDS:1</fullName>
    </submittedName>
</protein>
<feature type="domain" description="BTB" evidence="1">
    <location>
        <begin position="13"/>
        <end position="75"/>
    </location>
</feature>
<dbReference type="CDD" id="cd14733">
    <property type="entry name" value="BACK"/>
    <property type="match status" value="1"/>
</dbReference>
<evidence type="ECO:0000313" key="2">
    <source>
        <dbReference type="EMBL" id="CAG8572590.1"/>
    </source>
</evidence>
<name>A0A9N9BLY1_FUNMO</name>
<proteinExistence type="predicted"/>
<keyword evidence="3" id="KW-1185">Reference proteome</keyword>